<evidence type="ECO:0000313" key="2">
    <source>
        <dbReference type="EMBL" id="KMQ86267.1"/>
    </source>
</evidence>
<evidence type="ECO:0000256" key="1">
    <source>
        <dbReference type="SAM" id="MobiDB-lite"/>
    </source>
</evidence>
<sequence>MLVKKQFDKRNNANKKSGNELKGTSKSGNALMRVPFKYKCYRCRKVGYKAAECNAPKKEADSANTTGDVSLCAKKEYLLATEALSTTNAHRNEKWCLDSGCTAHLANTSTEFANIESYTGNVKLASERQGVG</sequence>
<dbReference type="AlphaFoldDB" id="A0A0J7K7A4"/>
<protein>
    <submittedName>
        <fullName evidence="2">Retrovirus-related pol polyprotein from transposon tnt 1-94</fullName>
    </submittedName>
</protein>
<dbReference type="Proteomes" id="UP000036403">
    <property type="component" value="Unassembled WGS sequence"/>
</dbReference>
<dbReference type="EMBL" id="LBMM01012354">
    <property type="protein sequence ID" value="KMQ86267.1"/>
    <property type="molecule type" value="Genomic_DNA"/>
</dbReference>
<dbReference type="PaxDb" id="67767-A0A0J7K7A4"/>
<organism evidence="2 3">
    <name type="scientific">Lasius niger</name>
    <name type="common">Black garden ant</name>
    <dbReference type="NCBI Taxonomy" id="67767"/>
    <lineage>
        <taxon>Eukaryota</taxon>
        <taxon>Metazoa</taxon>
        <taxon>Ecdysozoa</taxon>
        <taxon>Arthropoda</taxon>
        <taxon>Hexapoda</taxon>
        <taxon>Insecta</taxon>
        <taxon>Pterygota</taxon>
        <taxon>Neoptera</taxon>
        <taxon>Endopterygota</taxon>
        <taxon>Hymenoptera</taxon>
        <taxon>Apocrita</taxon>
        <taxon>Aculeata</taxon>
        <taxon>Formicoidea</taxon>
        <taxon>Formicidae</taxon>
        <taxon>Formicinae</taxon>
        <taxon>Lasius</taxon>
        <taxon>Lasius</taxon>
    </lineage>
</organism>
<name>A0A0J7K7A4_LASNI</name>
<evidence type="ECO:0000313" key="3">
    <source>
        <dbReference type="Proteomes" id="UP000036403"/>
    </source>
</evidence>
<feature type="compositionally biased region" description="Basic and acidic residues" evidence="1">
    <location>
        <begin position="1"/>
        <end position="11"/>
    </location>
</feature>
<gene>
    <name evidence="2" type="ORF">RF55_14788</name>
</gene>
<comment type="caution">
    <text evidence="2">The sequence shown here is derived from an EMBL/GenBank/DDBJ whole genome shotgun (WGS) entry which is preliminary data.</text>
</comment>
<keyword evidence="3" id="KW-1185">Reference proteome</keyword>
<accession>A0A0J7K7A4</accession>
<feature type="region of interest" description="Disordered" evidence="1">
    <location>
        <begin position="1"/>
        <end position="27"/>
    </location>
</feature>
<reference evidence="2 3" key="1">
    <citation type="submission" date="2015-04" db="EMBL/GenBank/DDBJ databases">
        <title>Lasius niger genome sequencing.</title>
        <authorList>
            <person name="Konorov E.A."/>
            <person name="Nikitin M.A."/>
            <person name="Kirill M.V."/>
            <person name="Chang P."/>
        </authorList>
    </citation>
    <scope>NUCLEOTIDE SEQUENCE [LARGE SCALE GENOMIC DNA]</scope>
    <source>
        <tissue evidence="2">Whole</tissue>
    </source>
</reference>
<proteinExistence type="predicted"/>